<evidence type="ECO:0000259" key="1">
    <source>
        <dbReference type="PROSITE" id="PS51379"/>
    </source>
</evidence>
<proteinExistence type="predicted"/>
<dbReference type="Gene3D" id="3.50.50.60">
    <property type="entry name" value="FAD/NAD(P)-binding domain"/>
    <property type="match status" value="1"/>
</dbReference>
<sequence>RCTSVFDENGFNPKFDLGDAIYLEGDVLLVTIGQGPEREFFRQEDLLNERSRLDVDQLTLMSNRKEGIFIGGDVKRIGFAVEAMRDGMIAAESIDRYLKGEDLRPGREKDYESAPIPKRMDYKPQPKLEWVLMKEHLSFELFERGFTLEEAVEEAKRCLYCGPCKSCKACVALELQLEIPEIEVNEDLCSGCGVCVAVCAYDAPKVVKSDNKRVAVIDTLRCKRCGLCVSACPSGAVTIKDGLAETIADAYATLWLRR</sequence>
<feature type="non-terminal residue" evidence="2">
    <location>
        <position position="1"/>
    </location>
</feature>
<dbReference type="Pfam" id="PF12838">
    <property type="entry name" value="Fer4_7"/>
    <property type="match status" value="1"/>
</dbReference>
<dbReference type="SUPFAM" id="SSF51905">
    <property type="entry name" value="FAD/NAD(P)-binding domain"/>
    <property type="match status" value="1"/>
</dbReference>
<dbReference type="Gene3D" id="3.30.70.20">
    <property type="match status" value="2"/>
</dbReference>
<dbReference type="InterPro" id="IPR036188">
    <property type="entry name" value="FAD/NAD-bd_sf"/>
</dbReference>
<dbReference type="InterPro" id="IPR017900">
    <property type="entry name" value="4Fe4S_Fe_S_CS"/>
</dbReference>
<name>X1H0F9_9ZZZZ</name>
<comment type="caution">
    <text evidence="2">The sequence shown here is derived from an EMBL/GenBank/DDBJ whole genome shotgun (WGS) entry which is preliminary data.</text>
</comment>
<feature type="domain" description="4Fe-4S ferredoxin-type" evidence="1">
    <location>
        <begin position="213"/>
        <end position="242"/>
    </location>
</feature>
<dbReference type="InterPro" id="IPR017896">
    <property type="entry name" value="4Fe4S_Fe-S-bd"/>
</dbReference>
<reference evidence="2" key="1">
    <citation type="journal article" date="2014" name="Front. Microbiol.">
        <title>High frequency of phylogenetically diverse reductive dehalogenase-homologous genes in deep subseafloor sedimentary metagenomes.</title>
        <authorList>
            <person name="Kawai M."/>
            <person name="Futagami T."/>
            <person name="Toyoda A."/>
            <person name="Takaki Y."/>
            <person name="Nishi S."/>
            <person name="Hori S."/>
            <person name="Arai W."/>
            <person name="Tsubouchi T."/>
            <person name="Morono Y."/>
            <person name="Uchiyama I."/>
            <person name="Ito T."/>
            <person name="Fujiyama A."/>
            <person name="Inagaki F."/>
            <person name="Takami H."/>
        </authorList>
    </citation>
    <scope>NUCLEOTIDE SEQUENCE</scope>
    <source>
        <strain evidence="2">Expedition CK06-06</strain>
    </source>
</reference>
<gene>
    <name evidence="2" type="ORF">S03H2_44485</name>
</gene>
<organism evidence="2">
    <name type="scientific">marine sediment metagenome</name>
    <dbReference type="NCBI Taxonomy" id="412755"/>
    <lineage>
        <taxon>unclassified sequences</taxon>
        <taxon>metagenomes</taxon>
        <taxon>ecological metagenomes</taxon>
    </lineage>
</organism>
<dbReference type="SUPFAM" id="SSF54862">
    <property type="entry name" value="4Fe-4S ferredoxins"/>
    <property type="match status" value="1"/>
</dbReference>
<evidence type="ECO:0000313" key="2">
    <source>
        <dbReference type="EMBL" id="GAH63641.1"/>
    </source>
</evidence>
<feature type="domain" description="4Fe-4S ferredoxin-type" evidence="1">
    <location>
        <begin position="180"/>
        <end position="209"/>
    </location>
</feature>
<dbReference type="AlphaFoldDB" id="X1H0F9"/>
<protein>
    <recommendedName>
        <fullName evidence="1">4Fe-4S ferredoxin-type domain-containing protein</fullName>
    </recommendedName>
</protein>
<dbReference type="PROSITE" id="PS00198">
    <property type="entry name" value="4FE4S_FER_1"/>
    <property type="match status" value="1"/>
</dbReference>
<accession>X1H0F9</accession>
<dbReference type="EMBL" id="BARU01027817">
    <property type="protein sequence ID" value="GAH63641.1"/>
    <property type="molecule type" value="Genomic_DNA"/>
</dbReference>
<dbReference type="PROSITE" id="PS51379">
    <property type="entry name" value="4FE4S_FER_2"/>
    <property type="match status" value="2"/>
</dbReference>